<dbReference type="Gene3D" id="1.10.10.1590">
    <property type="entry name" value="NADH-quinone oxidoreductase subunit E"/>
    <property type="match status" value="1"/>
</dbReference>
<evidence type="ECO:0000313" key="9">
    <source>
        <dbReference type="Proteomes" id="UP000824024"/>
    </source>
</evidence>
<dbReference type="InterPro" id="IPR002023">
    <property type="entry name" value="NuoE-like"/>
</dbReference>
<dbReference type="PANTHER" id="PTHR43342:SF2">
    <property type="entry name" value="POTENTIAL NAD-REDUCING HYDROGENASE SUBUNIT"/>
    <property type="match status" value="1"/>
</dbReference>
<dbReference type="InterPro" id="IPR041921">
    <property type="entry name" value="NuoE_N"/>
</dbReference>
<keyword evidence="2 7" id="KW-0001">2Fe-2S</keyword>
<dbReference type="InterPro" id="IPR042128">
    <property type="entry name" value="NuoE_dom"/>
</dbReference>
<evidence type="ECO:0000256" key="2">
    <source>
        <dbReference type="ARBA" id="ARBA00022714"/>
    </source>
</evidence>
<evidence type="ECO:0000256" key="5">
    <source>
        <dbReference type="ARBA" id="ARBA00023014"/>
    </source>
</evidence>
<comment type="caution">
    <text evidence="8">The sequence shown here is derived from an EMBL/GenBank/DDBJ whole genome shotgun (WGS) entry which is preliminary data.</text>
</comment>
<evidence type="ECO:0000256" key="7">
    <source>
        <dbReference type="PIRSR" id="PIRSR000216-1"/>
    </source>
</evidence>
<evidence type="ECO:0000313" key="8">
    <source>
        <dbReference type="EMBL" id="HIZ07910.1"/>
    </source>
</evidence>
<protein>
    <submittedName>
        <fullName evidence="8">NAD(P)H-dependent oxidoreductase subunit E</fullName>
    </submittedName>
</protein>
<dbReference type="GO" id="GO:0046872">
    <property type="term" value="F:metal ion binding"/>
    <property type="evidence" value="ECO:0007669"/>
    <property type="project" value="UniProtKB-KW"/>
</dbReference>
<dbReference type="EMBL" id="DXCH01000226">
    <property type="protein sequence ID" value="HIZ07910.1"/>
    <property type="molecule type" value="Genomic_DNA"/>
</dbReference>
<feature type="binding site" evidence="7">
    <location>
        <position position="132"/>
    </location>
    <ligand>
        <name>[2Fe-2S] cluster</name>
        <dbReference type="ChEBI" id="CHEBI:190135"/>
    </ligand>
</feature>
<feature type="binding site" evidence="7">
    <location>
        <position position="92"/>
    </location>
    <ligand>
        <name>[2Fe-2S] cluster</name>
        <dbReference type="ChEBI" id="CHEBI:190135"/>
    </ligand>
</feature>
<dbReference type="PANTHER" id="PTHR43342">
    <property type="entry name" value="NADH-QUINONE OXIDOREDUCTASE, E SUBUNIT"/>
    <property type="match status" value="1"/>
</dbReference>
<evidence type="ECO:0000256" key="6">
    <source>
        <dbReference type="ARBA" id="ARBA00034078"/>
    </source>
</evidence>
<gene>
    <name evidence="8" type="ORF">IAA08_08250</name>
</gene>
<comment type="similarity">
    <text evidence="1">Belongs to the complex I 24 kDa subunit family.</text>
</comment>
<dbReference type="SUPFAM" id="SSF52833">
    <property type="entry name" value="Thioredoxin-like"/>
    <property type="match status" value="1"/>
</dbReference>
<dbReference type="GO" id="GO:0051537">
    <property type="term" value="F:2 iron, 2 sulfur cluster binding"/>
    <property type="evidence" value="ECO:0007669"/>
    <property type="project" value="UniProtKB-KW"/>
</dbReference>
<name>A0A9D2D3L9_9FIRM</name>
<feature type="binding site" evidence="7">
    <location>
        <position position="87"/>
    </location>
    <ligand>
        <name>[2Fe-2S] cluster</name>
        <dbReference type="ChEBI" id="CHEBI:190135"/>
    </ligand>
</feature>
<keyword evidence="5 7" id="KW-0411">Iron-sulfur</keyword>
<evidence type="ECO:0000256" key="4">
    <source>
        <dbReference type="ARBA" id="ARBA00023004"/>
    </source>
</evidence>
<dbReference type="PIRSF" id="PIRSF000216">
    <property type="entry name" value="NADH_DH_24kDa"/>
    <property type="match status" value="1"/>
</dbReference>
<reference evidence="8" key="2">
    <citation type="submission" date="2021-04" db="EMBL/GenBank/DDBJ databases">
        <authorList>
            <person name="Gilroy R."/>
        </authorList>
    </citation>
    <scope>NUCLEOTIDE SEQUENCE</scope>
    <source>
        <strain evidence="8">CHK192-9172</strain>
    </source>
</reference>
<dbReference type="InterPro" id="IPR036249">
    <property type="entry name" value="Thioredoxin-like_sf"/>
</dbReference>
<comment type="cofactor">
    <cofactor evidence="6">
        <name>[2Fe-2S] cluster</name>
        <dbReference type="ChEBI" id="CHEBI:190135"/>
    </cofactor>
</comment>
<dbReference type="InterPro" id="IPR028431">
    <property type="entry name" value="NADP_DH_HndA-like"/>
</dbReference>
<evidence type="ECO:0000256" key="3">
    <source>
        <dbReference type="ARBA" id="ARBA00022723"/>
    </source>
</evidence>
<organism evidence="8 9">
    <name type="scientific">Candidatus Eubacterium avistercoris</name>
    <dbReference type="NCBI Taxonomy" id="2838567"/>
    <lineage>
        <taxon>Bacteria</taxon>
        <taxon>Bacillati</taxon>
        <taxon>Bacillota</taxon>
        <taxon>Clostridia</taxon>
        <taxon>Eubacteriales</taxon>
        <taxon>Eubacteriaceae</taxon>
        <taxon>Eubacterium</taxon>
    </lineage>
</organism>
<evidence type="ECO:0000256" key="1">
    <source>
        <dbReference type="ARBA" id="ARBA00010643"/>
    </source>
</evidence>
<dbReference type="AlphaFoldDB" id="A0A9D2D3L9"/>
<dbReference type="Pfam" id="PF01257">
    <property type="entry name" value="2Fe-2S_thioredx"/>
    <property type="match status" value="1"/>
</dbReference>
<dbReference type="CDD" id="cd03064">
    <property type="entry name" value="TRX_Fd_NuoE"/>
    <property type="match status" value="1"/>
</dbReference>
<comment type="cofactor">
    <cofactor evidence="7">
        <name>[2Fe-2S] cluster</name>
        <dbReference type="ChEBI" id="CHEBI:190135"/>
    </cofactor>
    <text evidence="7">Binds 1 [2Fe-2S] cluster.</text>
</comment>
<keyword evidence="3 7" id="KW-0479">Metal-binding</keyword>
<dbReference type="Proteomes" id="UP000824024">
    <property type="component" value="Unassembled WGS sequence"/>
</dbReference>
<reference evidence="8" key="1">
    <citation type="journal article" date="2021" name="PeerJ">
        <title>Extensive microbial diversity within the chicken gut microbiome revealed by metagenomics and culture.</title>
        <authorList>
            <person name="Gilroy R."/>
            <person name="Ravi A."/>
            <person name="Getino M."/>
            <person name="Pursley I."/>
            <person name="Horton D.L."/>
            <person name="Alikhan N.F."/>
            <person name="Baker D."/>
            <person name="Gharbi K."/>
            <person name="Hall N."/>
            <person name="Watson M."/>
            <person name="Adriaenssens E.M."/>
            <person name="Foster-Nyarko E."/>
            <person name="Jarju S."/>
            <person name="Secka A."/>
            <person name="Antonio M."/>
            <person name="Oren A."/>
            <person name="Chaudhuri R.R."/>
            <person name="La Ragione R."/>
            <person name="Hildebrand F."/>
            <person name="Pallen M.J."/>
        </authorList>
    </citation>
    <scope>NUCLEOTIDE SEQUENCE</scope>
    <source>
        <strain evidence="8">CHK192-9172</strain>
    </source>
</reference>
<keyword evidence="4 7" id="KW-0408">Iron</keyword>
<sequence length="167" mass="18616">MSSTELNQNATEQYQLLLAAIARHRNDRGALIPILHEAQEIFGYLPLEVQRTISEELNIPLAEIFGVVSFYSQFSIYPKGKYRINVCMGTACYVKGSGDILDKFKERLSIDIGECTEDGRYSLDACRCIGACGLAPVVTVNDEVFGKLNADDVDGIIDRFEKLEDIK</sequence>
<dbReference type="Gene3D" id="3.40.30.10">
    <property type="entry name" value="Glutaredoxin"/>
    <property type="match status" value="1"/>
</dbReference>
<proteinExistence type="inferred from homology"/>
<feature type="binding site" evidence="7">
    <location>
        <position position="128"/>
    </location>
    <ligand>
        <name>[2Fe-2S] cluster</name>
        <dbReference type="ChEBI" id="CHEBI:190135"/>
    </ligand>
</feature>
<dbReference type="GO" id="GO:0016491">
    <property type="term" value="F:oxidoreductase activity"/>
    <property type="evidence" value="ECO:0007669"/>
    <property type="project" value="InterPro"/>
</dbReference>
<accession>A0A9D2D3L9</accession>